<feature type="transmembrane region" description="Helical" evidence="4">
    <location>
        <begin position="113"/>
        <end position="132"/>
    </location>
</feature>
<dbReference type="Pfam" id="PF08245">
    <property type="entry name" value="Mur_ligase_M"/>
    <property type="match status" value="1"/>
</dbReference>
<sequence length="471" mass="54233">MNYFNFAINFLTILALSWYLILNLQWYNYKLKRVILNHHKRSWHILYFVLPLVLWINLEEKYFSIALIVYIIALFLWNKKLDKTLVYTKRVNRFFIILTFLLISTYFTDSKFYALASLFITLIASNLTEKLLFLKYKKDARRKLDNIKNLKIVAITASFGKTSIKNFLYYILKNSFNTYKTPRSVNTIAGLVLDVNKDLPKNIDIYIAEAGARVKGDIKTIANFLDPQYVIIGSIGEQHIEYFKSLENIKNTKKELLLSKRVKKAFVHQSTDLKDTNGIEVFPKDLKILKSDLDGLSFSFLINDKEEEFFAPILGSFNAINLSAVILLALELGLTLEEIRKSLKTLPQVEHRLQKIEAGGKLIIDDSFNGNFEGMMEAFNMCKNYNGRRVVITPGLVESNDESNIKIAKKIDEVFDFVIITGELNLEILEKNISKDKVFVLKDKSKMQDILASSTKSGDLILFANDAPNFI</sequence>
<keyword evidence="1 6" id="KW-0436">Ligase</keyword>
<evidence type="ECO:0000256" key="4">
    <source>
        <dbReference type="SAM" id="Phobius"/>
    </source>
</evidence>
<dbReference type="SUPFAM" id="SSF53623">
    <property type="entry name" value="MurD-like peptide ligases, catalytic domain"/>
    <property type="match status" value="1"/>
</dbReference>
<protein>
    <submittedName>
        <fullName evidence="6">D-alanyl-D-alanine-adding enzyme</fullName>
        <ecNumber evidence="6">6.3.2.10</ecNumber>
    </submittedName>
</protein>
<proteinExistence type="predicted"/>
<dbReference type="Gene3D" id="3.90.190.20">
    <property type="entry name" value="Mur ligase, C-terminal domain"/>
    <property type="match status" value="1"/>
</dbReference>
<keyword evidence="4" id="KW-0472">Membrane</keyword>
<dbReference type="InterPro" id="IPR013221">
    <property type="entry name" value="Mur_ligase_cen"/>
</dbReference>
<feature type="transmembrane region" description="Helical" evidence="4">
    <location>
        <begin position="6"/>
        <end position="29"/>
    </location>
</feature>
<dbReference type="GO" id="GO:0047480">
    <property type="term" value="F:UDP-N-acetylmuramoyl-tripeptide-D-alanyl-D-alanine ligase activity"/>
    <property type="evidence" value="ECO:0007669"/>
    <property type="project" value="UniProtKB-EC"/>
</dbReference>
<evidence type="ECO:0000313" key="7">
    <source>
        <dbReference type="Proteomes" id="UP000322644"/>
    </source>
</evidence>
<keyword evidence="4" id="KW-0812">Transmembrane</keyword>
<dbReference type="Gene3D" id="3.40.1190.10">
    <property type="entry name" value="Mur-like, catalytic domain"/>
    <property type="match status" value="1"/>
</dbReference>
<dbReference type="KEGG" id="apoc:APORC_0562"/>
<evidence type="ECO:0000256" key="3">
    <source>
        <dbReference type="ARBA" id="ARBA00022840"/>
    </source>
</evidence>
<dbReference type="InterPro" id="IPR051046">
    <property type="entry name" value="MurCDEF_CellWall_CoF430Synth"/>
</dbReference>
<dbReference type="GO" id="GO:0005524">
    <property type="term" value="F:ATP binding"/>
    <property type="evidence" value="ECO:0007669"/>
    <property type="project" value="UniProtKB-KW"/>
</dbReference>
<dbReference type="EMBL" id="CP036246">
    <property type="protein sequence ID" value="QEP40179.1"/>
    <property type="molecule type" value="Genomic_DNA"/>
</dbReference>
<dbReference type="Proteomes" id="UP000322644">
    <property type="component" value="Chromosome"/>
</dbReference>
<feature type="transmembrane region" description="Helical" evidence="4">
    <location>
        <begin position="62"/>
        <end position="78"/>
    </location>
</feature>
<feature type="transmembrane region" description="Helical" evidence="4">
    <location>
        <begin position="90"/>
        <end position="107"/>
    </location>
</feature>
<name>A0A5C2HBJ2_9BACT</name>
<reference evidence="6 7" key="2">
    <citation type="submission" date="2019-09" db="EMBL/GenBank/DDBJ databases">
        <title>Taxonomic note: a critical rebuttal of the proposed division of the genus Arcobacter into six genera, emended descriptions of Arcobacter anaerophilus and the genus Arcobacter, and an assessment of genus-level boundaries for Epsilonproteobacteria using in silico genomic comparator tools.</title>
        <authorList>
            <person name="On S.L.W."/>
            <person name="Miller W.G."/>
            <person name="Biggs P."/>
            <person name="Cornelius A."/>
            <person name="Vandamme P."/>
        </authorList>
    </citation>
    <scope>NUCLEOTIDE SEQUENCE [LARGE SCALE GENOMIC DNA]</scope>
    <source>
        <strain evidence="6 7">CCUG 56899</strain>
    </source>
</reference>
<evidence type="ECO:0000313" key="6">
    <source>
        <dbReference type="EMBL" id="QEP40179.1"/>
    </source>
</evidence>
<gene>
    <name evidence="6" type="primary">murF</name>
    <name evidence="6" type="ORF">APORC_0562</name>
</gene>
<feature type="transmembrane region" description="Helical" evidence="4">
    <location>
        <begin position="41"/>
        <end position="56"/>
    </location>
</feature>
<dbReference type="InterPro" id="IPR036615">
    <property type="entry name" value="Mur_ligase_C_dom_sf"/>
</dbReference>
<evidence type="ECO:0000256" key="1">
    <source>
        <dbReference type="ARBA" id="ARBA00022598"/>
    </source>
</evidence>
<organism evidence="6 7">
    <name type="scientific">Arcobacter porcinus</name>
    <dbReference type="NCBI Taxonomy" id="1935204"/>
    <lineage>
        <taxon>Bacteria</taxon>
        <taxon>Pseudomonadati</taxon>
        <taxon>Campylobacterota</taxon>
        <taxon>Epsilonproteobacteria</taxon>
        <taxon>Campylobacterales</taxon>
        <taxon>Arcobacteraceae</taxon>
        <taxon>Arcobacter</taxon>
    </lineage>
</organism>
<dbReference type="RefSeq" id="WP_066177019.1">
    <property type="nucleotide sequence ID" value="NZ_CP036246.2"/>
</dbReference>
<feature type="domain" description="Mur ligase central" evidence="5">
    <location>
        <begin position="155"/>
        <end position="329"/>
    </location>
</feature>
<keyword evidence="3" id="KW-0067">ATP-binding</keyword>
<accession>A0A5C2HBJ2</accession>
<dbReference type="AlphaFoldDB" id="A0A5C2HBJ2"/>
<dbReference type="SUPFAM" id="SSF53244">
    <property type="entry name" value="MurD-like peptide ligases, peptide-binding domain"/>
    <property type="match status" value="1"/>
</dbReference>
<keyword evidence="2" id="KW-0547">Nucleotide-binding</keyword>
<dbReference type="InterPro" id="IPR036565">
    <property type="entry name" value="Mur-like_cat_sf"/>
</dbReference>
<reference evidence="6 7" key="1">
    <citation type="submission" date="2019-09" db="EMBL/GenBank/DDBJ databases">
        <title>Complete genome sequencing of four Arcobacter species reveals a diverse suite of mobile elements.</title>
        <authorList>
            <person name="Miller W.G."/>
            <person name="Yee E."/>
            <person name="Bono J.L."/>
        </authorList>
    </citation>
    <scope>NUCLEOTIDE SEQUENCE [LARGE SCALE GENOMIC DNA]</scope>
    <source>
        <strain evidence="6 7">CCUG 56899</strain>
    </source>
</reference>
<dbReference type="PANTHER" id="PTHR43024">
    <property type="entry name" value="UDP-N-ACETYLMURAMOYL-TRIPEPTIDE--D-ALANYL-D-ALANINE LIGASE"/>
    <property type="match status" value="1"/>
</dbReference>
<dbReference type="EC" id="6.3.2.10" evidence="6"/>
<evidence type="ECO:0000256" key="2">
    <source>
        <dbReference type="ARBA" id="ARBA00022741"/>
    </source>
</evidence>
<evidence type="ECO:0000259" key="5">
    <source>
        <dbReference type="Pfam" id="PF08245"/>
    </source>
</evidence>
<keyword evidence="4" id="KW-1133">Transmembrane helix</keyword>
<dbReference type="PANTHER" id="PTHR43024:SF1">
    <property type="entry name" value="UDP-N-ACETYLMURAMOYL-TRIPEPTIDE--D-ALANYL-D-ALANINE LIGASE"/>
    <property type="match status" value="1"/>
</dbReference>